<sequence length="80" mass="9160">MSDVTQLCYALILISFMDHCLKPYLLRKWLGLALMAAAFTLLFVPGGLYWHELNLKLFPLFVLFAGLTLVKGRRKFQPDA</sequence>
<dbReference type="AlphaFoldDB" id="A0A411ML94"/>
<evidence type="ECO:0000256" key="1">
    <source>
        <dbReference type="SAM" id="Phobius"/>
    </source>
</evidence>
<proteinExistence type="predicted"/>
<dbReference type="RefSeq" id="WP_130265395.1">
    <property type="nucleotide sequence ID" value="NZ_CP035952.1"/>
</dbReference>
<feature type="transmembrane region" description="Helical" evidence="1">
    <location>
        <begin position="29"/>
        <end position="47"/>
    </location>
</feature>
<keyword evidence="1" id="KW-0812">Transmembrane</keyword>
<keyword evidence="1" id="KW-1133">Transmembrane helix</keyword>
<reference evidence="2 3" key="1">
    <citation type="submission" date="2019-02" db="EMBL/GenBank/DDBJ databases">
        <title>Complete genome sequence of Pseudomonas sp. SNU WT1 isolated from rainbow trout.</title>
        <authorList>
            <person name="Oh W.T."/>
            <person name="Park S.C."/>
        </authorList>
    </citation>
    <scope>NUCLEOTIDE SEQUENCE [LARGE SCALE GENOMIC DNA]</scope>
    <source>
        <strain evidence="2 3">SNU WT1</strain>
    </source>
</reference>
<evidence type="ECO:0000313" key="2">
    <source>
        <dbReference type="EMBL" id="QBF27542.1"/>
    </source>
</evidence>
<dbReference type="Proteomes" id="UP000291130">
    <property type="component" value="Chromosome"/>
</dbReference>
<name>A0A411ML94_9PSED</name>
<accession>A0A411ML94</accession>
<dbReference type="KEGG" id="ptk:EXN22_18305"/>
<keyword evidence="1" id="KW-0472">Membrane</keyword>
<dbReference type="EMBL" id="CP035952">
    <property type="protein sequence ID" value="QBF27542.1"/>
    <property type="molecule type" value="Genomic_DNA"/>
</dbReference>
<evidence type="ECO:0000313" key="3">
    <source>
        <dbReference type="Proteomes" id="UP000291130"/>
    </source>
</evidence>
<keyword evidence="3" id="KW-1185">Reference proteome</keyword>
<organism evidence="2 3">
    <name type="scientific">Pseudomonas tructae</name>
    <dbReference type="NCBI Taxonomy" id="2518644"/>
    <lineage>
        <taxon>Bacteria</taxon>
        <taxon>Pseudomonadati</taxon>
        <taxon>Pseudomonadota</taxon>
        <taxon>Gammaproteobacteria</taxon>
        <taxon>Pseudomonadales</taxon>
        <taxon>Pseudomonadaceae</taxon>
        <taxon>Pseudomonas</taxon>
    </lineage>
</organism>
<protein>
    <submittedName>
        <fullName evidence="2">Uncharacterized protein</fullName>
    </submittedName>
</protein>
<dbReference type="OrthoDB" id="7005835at2"/>
<gene>
    <name evidence="2" type="ORF">EXN22_18305</name>
</gene>